<comment type="caution">
    <text evidence="6">The sequence shown here is derived from an EMBL/GenBank/DDBJ whole genome shotgun (WGS) entry which is preliminary data.</text>
</comment>
<dbReference type="PANTHER" id="PTHR35807">
    <property type="entry name" value="TRANSCRIPTIONAL REGULATOR REDD-RELATED"/>
    <property type="match status" value="1"/>
</dbReference>
<dbReference type="RefSeq" id="WP_219538209.1">
    <property type="nucleotide sequence ID" value="NZ_JAHKRM010000045.1"/>
</dbReference>
<dbReference type="Proteomes" id="UP001597097">
    <property type="component" value="Unassembled WGS sequence"/>
</dbReference>
<evidence type="ECO:0000256" key="3">
    <source>
        <dbReference type="ARBA" id="ARBA00023163"/>
    </source>
</evidence>
<gene>
    <name evidence="6" type="ORF">ACFSJ0_33850</name>
</gene>
<keyword evidence="7" id="KW-1185">Reference proteome</keyword>
<dbReference type="Pfam" id="PF03704">
    <property type="entry name" value="BTAD"/>
    <property type="match status" value="1"/>
</dbReference>
<organism evidence="6 7">
    <name type="scientific">Nonomuraea guangzhouensis</name>
    <dbReference type="NCBI Taxonomy" id="1291555"/>
    <lineage>
        <taxon>Bacteria</taxon>
        <taxon>Bacillati</taxon>
        <taxon>Actinomycetota</taxon>
        <taxon>Actinomycetes</taxon>
        <taxon>Streptosporangiales</taxon>
        <taxon>Streptosporangiaceae</taxon>
        <taxon>Nonomuraea</taxon>
    </lineage>
</organism>
<keyword evidence="3" id="KW-0804">Transcription</keyword>
<keyword evidence="2 4" id="KW-0238">DNA-binding</keyword>
<proteinExistence type="predicted"/>
<evidence type="ECO:0000256" key="1">
    <source>
        <dbReference type="ARBA" id="ARBA00023015"/>
    </source>
</evidence>
<dbReference type="InterPro" id="IPR002182">
    <property type="entry name" value="NB-ARC"/>
</dbReference>
<feature type="DNA-binding region" description="OmpR/PhoB-type" evidence="4">
    <location>
        <begin position="1"/>
        <end position="63"/>
    </location>
</feature>
<keyword evidence="1" id="KW-0805">Transcription regulation</keyword>
<dbReference type="Pfam" id="PF13424">
    <property type="entry name" value="TPR_12"/>
    <property type="match status" value="2"/>
</dbReference>
<evidence type="ECO:0000313" key="6">
    <source>
        <dbReference type="EMBL" id="MFD1542077.1"/>
    </source>
</evidence>
<feature type="domain" description="OmpR/PhoB-type" evidence="5">
    <location>
        <begin position="1"/>
        <end position="63"/>
    </location>
</feature>
<dbReference type="SMART" id="SM00028">
    <property type="entry name" value="TPR"/>
    <property type="match status" value="6"/>
</dbReference>
<dbReference type="CDD" id="cd15831">
    <property type="entry name" value="BTAD"/>
    <property type="match status" value="1"/>
</dbReference>
<reference evidence="7" key="1">
    <citation type="journal article" date="2019" name="Int. J. Syst. Evol. Microbiol.">
        <title>The Global Catalogue of Microorganisms (GCM) 10K type strain sequencing project: providing services to taxonomists for standard genome sequencing and annotation.</title>
        <authorList>
            <consortium name="The Broad Institute Genomics Platform"/>
            <consortium name="The Broad Institute Genome Sequencing Center for Infectious Disease"/>
            <person name="Wu L."/>
            <person name="Ma J."/>
        </authorList>
    </citation>
    <scope>NUCLEOTIDE SEQUENCE [LARGE SCALE GENOMIC DNA]</scope>
    <source>
        <strain evidence="7">CGMCC 1.15399</strain>
    </source>
</reference>
<name>A0ABW4GLQ3_9ACTN</name>
<dbReference type="InterPro" id="IPR051677">
    <property type="entry name" value="AfsR-DnrI-RedD_regulator"/>
</dbReference>
<evidence type="ECO:0000259" key="5">
    <source>
        <dbReference type="PROSITE" id="PS51755"/>
    </source>
</evidence>
<accession>A0ABW4GLQ3</accession>
<evidence type="ECO:0000313" key="7">
    <source>
        <dbReference type="Proteomes" id="UP001597097"/>
    </source>
</evidence>
<dbReference type="PANTHER" id="PTHR35807:SF1">
    <property type="entry name" value="TRANSCRIPTIONAL REGULATOR REDD"/>
    <property type="match status" value="1"/>
</dbReference>
<dbReference type="Pfam" id="PF00931">
    <property type="entry name" value="NB-ARC"/>
    <property type="match status" value="1"/>
</dbReference>
<dbReference type="InterPro" id="IPR005158">
    <property type="entry name" value="BTAD"/>
</dbReference>
<dbReference type="InterPro" id="IPR019734">
    <property type="entry name" value="TPR_rpt"/>
</dbReference>
<evidence type="ECO:0000256" key="2">
    <source>
        <dbReference type="ARBA" id="ARBA00023125"/>
    </source>
</evidence>
<dbReference type="PROSITE" id="PS51755">
    <property type="entry name" value="OMPR_PHOB"/>
    <property type="match status" value="1"/>
</dbReference>
<protein>
    <submittedName>
        <fullName evidence="6">BTAD domain-containing putative transcriptional regulator</fullName>
    </submittedName>
</protein>
<evidence type="ECO:0000256" key="4">
    <source>
        <dbReference type="PROSITE-ProRule" id="PRU01091"/>
    </source>
</evidence>
<sequence>MLALEPNRVISVDRLMDAIWDDEPPSTARVQIHICVSGLRRTFSALGLTDVISTRPPGYALNIPVENIDAHQFEEFVAQSYSLVEAGKPQEAVTALQSALGLWYGTALDGLQGRIIRGGALQLQERRLAAVEEWLRLELSLGHHVNLIGDLTVLVRDHPLRERLYAHLMVALYRSGRQAEALETYRMARATLVEELGIEPGDELRRLEQAILRGDGDIGDEAVTEQPPAAPRDTPIAAVQVVPRQLPAAIADFTGRTGTFADIVDVLTGPDGGEASGTVPTIVISGRGGVGKTTLAVQAAHAVRGHFPDGQLFADLRGGSGRPASALEILERFLRGLGVDGSAIPDTLDERAEIYRSRLGERRMLVLLDDVMSESQVTPLLPGSSGCAVVVTSRTRLTGLPGARRIELGVLERGRAVILLERILGEQRVRDEPEQAAALAELCGHLPLAVRIAGAKLASRPHWQLRRLADRLRDENRRLDELEHGDLGIRASIEVSYQGLPGPAKRLLRLLSLLETPDFPGWVGVCLLDEDPAEAEDLLEALVDAQLVDAGAGPAKSAPRYRFHDLIRTFARDRALAEDSAADRSASLRRALSAWLALAKEAHRREYGGDYTILHSGEARWSPPPALLERLSPHPMNCLDGERAALVAGVRQAAQLGFDELCWDLALAAETLFEARSYFDDWRSTTELALGLVRRKGNPRGVAAMLYSLGSLRIFQLEPDAALEALEPALRLFKEQNEPHGWALVLRNLAYVDSLRGDTKQAIRRYGEALEVFQLVGDRTSEAHVLSNLARSLLDGGEYAEAETYLERALKIARDVGSRRSEAQVLYRLGESALRQGQIDRAGRSFTLALRIVRDGADHIGEAYMLYGLGQVYVREGRHDQAHMILEQSLALAVRVGERLVEGRVRHELGEQALARGRFEEAAARLGQAVEIFRSLGLPPFEARALVGLAEASDGLASEEGAHAAEDAARAAWALLAGLDSVEADGLRDRLALRQPVAVPGTPRATG</sequence>
<dbReference type="SMART" id="SM01043">
    <property type="entry name" value="BTAD"/>
    <property type="match status" value="1"/>
</dbReference>
<dbReference type="InterPro" id="IPR001867">
    <property type="entry name" value="OmpR/PhoB-type_DNA-bd"/>
</dbReference>
<dbReference type="EMBL" id="JBHUCM010000031">
    <property type="protein sequence ID" value="MFD1542077.1"/>
    <property type="molecule type" value="Genomic_DNA"/>
</dbReference>